<evidence type="ECO:0000313" key="2">
    <source>
        <dbReference type="EMBL" id="QJA81654.1"/>
    </source>
</evidence>
<proteinExistence type="predicted"/>
<feature type="domain" description="DUF5675" evidence="1">
    <location>
        <begin position="10"/>
        <end position="140"/>
    </location>
</feature>
<dbReference type="EMBL" id="MT142466">
    <property type="protein sequence ID" value="QJA81654.1"/>
    <property type="molecule type" value="Genomic_DNA"/>
</dbReference>
<dbReference type="EMBL" id="MT143231">
    <property type="protein sequence ID" value="QJA94435.1"/>
    <property type="molecule type" value="Genomic_DNA"/>
</dbReference>
<dbReference type="AlphaFoldDB" id="A0A6M3LP11"/>
<evidence type="ECO:0000259" key="1">
    <source>
        <dbReference type="Pfam" id="PF18925"/>
    </source>
</evidence>
<sequence>MVSKMNRVLIKRFETSDQGTFGKLYAPNFSCFIGEPPWRDNQTNVSCIPVDEYHVKLVKSSRFGIIKYPNAHKVVYWISNVPNRTGVLQHSGNVCGDRSLGLKSHTYGCQLLGKSFGFINGQKAVLNSGPTLRKFMEIMKYENYILEVKEG</sequence>
<gene>
    <name evidence="2" type="ORF">MM415A00503_0009</name>
    <name evidence="3" type="ORF">MM415B03860_0006</name>
</gene>
<protein>
    <recommendedName>
        <fullName evidence="1">DUF5675 domain-containing protein</fullName>
    </recommendedName>
</protein>
<evidence type="ECO:0000313" key="3">
    <source>
        <dbReference type="EMBL" id="QJA94435.1"/>
    </source>
</evidence>
<dbReference type="Pfam" id="PF18925">
    <property type="entry name" value="DUF5675"/>
    <property type="match status" value="1"/>
</dbReference>
<name>A0A6M3LP11_9ZZZZ</name>
<organism evidence="3">
    <name type="scientific">viral metagenome</name>
    <dbReference type="NCBI Taxonomy" id="1070528"/>
    <lineage>
        <taxon>unclassified sequences</taxon>
        <taxon>metagenomes</taxon>
        <taxon>organismal metagenomes</taxon>
    </lineage>
</organism>
<accession>A0A6M3LP11</accession>
<dbReference type="InterPro" id="IPR043732">
    <property type="entry name" value="DUF5675"/>
</dbReference>
<reference evidence="3" key="1">
    <citation type="submission" date="2020-03" db="EMBL/GenBank/DDBJ databases">
        <title>The deep terrestrial virosphere.</title>
        <authorList>
            <person name="Holmfeldt K."/>
            <person name="Nilsson E."/>
            <person name="Simone D."/>
            <person name="Lopez-Fernandez M."/>
            <person name="Wu X."/>
            <person name="de Brujin I."/>
            <person name="Lundin D."/>
            <person name="Andersson A."/>
            <person name="Bertilsson S."/>
            <person name="Dopson M."/>
        </authorList>
    </citation>
    <scope>NUCLEOTIDE SEQUENCE</scope>
    <source>
        <strain evidence="2">MM415A00503</strain>
        <strain evidence="3">MM415B03860</strain>
    </source>
</reference>